<feature type="compositionally biased region" description="Low complexity" evidence="1">
    <location>
        <begin position="780"/>
        <end position="801"/>
    </location>
</feature>
<reference evidence="2 3" key="1">
    <citation type="submission" date="2024-02" db="EMBL/GenBank/DDBJ databases">
        <title>A draft genome for the cacao thread blight pathogen Marasmius crinis-equi.</title>
        <authorList>
            <person name="Cohen S.P."/>
            <person name="Baruah I.K."/>
            <person name="Amoako-Attah I."/>
            <person name="Bukari Y."/>
            <person name="Meinhardt L.W."/>
            <person name="Bailey B.A."/>
        </authorList>
    </citation>
    <scope>NUCLEOTIDE SEQUENCE [LARGE SCALE GENOMIC DNA]</scope>
    <source>
        <strain evidence="2 3">GH-76</strain>
    </source>
</reference>
<feature type="compositionally biased region" description="Low complexity" evidence="1">
    <location>
        <begin position="443"/>
        <end position="458"/>
    </location>
</feature>
<feature type="compositionally biased region" description="Gly residues" evidence="1">
    <location>
        <begin position="1235"/>
        <end position="1245"/>
    </location>
</feature>
<feature type="compositionally biased region" description="Basic and acidic residues" evidence="1">
    <location>
        <begin position="392"/>
        <end position="407"/>
    </location>
</feature>
<proteinExistence type="predicted"/>
<feature type="compositionally biased region" description="Low complexity" evidence="1">
    <location>
        <begin position="1068"/>
        <end position="1107"/>
    </location>
</feature>
<feature type="compositionally biased region" description="Polar residues" evidence="1">
    <location>
        <begin position="849"/>
        <end position="872"/>
    </location>
</feature>
<feature type="compositionally biased region" description="Low complexity" evidence="1">
    <location>
        <begin position="891"/>
        <end position="911"/>
    </location>
</feature>
<protein>
    <submittedName>
        <fullName evidence="2">Uncharacterized protein</fullName>
    </submittedName>
</protein>
<feature type="compositionally biased region" description="Basic and acidic residues" evidence="1">
    <location>
        <begin position="1049"/>
        <end position="1066"/>
    </location>
</feature>
<feature type="compositionally biased region" description="Polar residues" evidence="1">
    <location>
        <begin position="224"/>
        <end position="234"/>
    </location>
</feature>
<feature type="region of interest" description="Disordered" evidence="1">
    <location>
        <begin position="1"/>
        <end position="37"/>
    </location>
</feature>
<feature type="compositionally biased region" description="Polar residues" evidence="1">
    <location>
        <begin position="24"/>
        <end position="37"/>
    </location>
</feature>
<feature type="compositionally biased region" description="Polar residues" evidence="1">
    <location>
        <begin position="174"/>
        <end position="183"/>
    </location>
</feature>
<feature type="compositionally biased region" description="Polar residues" evidence="1">
    <location>
        <begin position="121"/>
        <end position="163"/>
    </location>
</feature>
<comment type="caution">
    <text evidence="2">The sequence shown here is derived from an EMBL/GenBank/DDBJ whole genome shotgun (WGS) entry which is preliminary data.</text>
</comment>
<feature type="compositionally biased region" description="Polar residues" evidence="1">
    <location>
        <begin position="1129"/>
        <end position="1141"/>
    </location>
</feature>
<feature type="compositionally biased region" description="Polar residues" evidence="1">
    <location>
        <begin position="705"/>
        <end position="730"/>
    </location>
</feature>
<accession>A0ABR3FR24</accession>
<feature type="compositionally biased region" description="Low complexity" evidence="1">
    <location>
        <begin position="1219"/>
        <end position="1234"/>
    </location>
</feature>
<feature type="compositionally biased region" description="Polar residues" evidence="1">
    <location>
        <begin position="630"/>
        <end position="644"/>
    </location>
</feature>
<feature type="compositionally biased region" description="Low complexity" evidence="1">
    <location>
        <begin position="1003"/>
        <end position="1012"/>
    </location>
</feature>
<organism evidence="2 3">
    <name type="scientific">Marasmius crinis-equi</name>
    <dbReference type="NCBI Taxonomy" id="585013"/>
    <lineage>
        <taxon>Eukaryota</taxon>
        <taxon>Fungi</taxon>
        <taxon>Dikarya</taxon>
        <taxon>Basidiomycota</taxon>
        <taxon>Agaricomycotina</taxon>
        <taxon>Agaricomycetes</taxon>
        <taxon>Agaricomycetidae</taxon>
        <taxon>Agaricales</taxon>
        <taxon>Marasmiineae</taxon>
        <taxon>Marasmiaceae</taxon>
        <taxon>Marasmius</taxon>
    </lineage>
</organism>
<gene>
    <name evidence="2" type="ORF">V5O48_004089</name>
</gene>
<feature type="compositionally biased region" description="Polar residues" evidence="1">
    <location>
        <begin position="1156"/>
        <end position="1171"/>
    </location>
</feature>
<feature type="compositionally biased region" description="Polar residues" evidence="1">
    <location>
        <begin position="924"/>
        <end position="933"/>
    </location>
</feature>
<evidence type="ECO:0000313" key="3">
    <source>
        <dbReference type="Proteomes" id="UP001465976"/>
    </source>
</evidence>
<feature type="compositionally biased region" description="Polar residues" evidence="1">
    <location>
        <begin position="1178"/>
        <end position="1206"/>
    </location>
</feature>
<dbReference type="EMBL" id="JBAHYK010000131">
    <property type="protein sequence ID" value="KAL0577894.1"/>
    <property type="molecule type" value="Genomic_DNA"/>
</dbReference>
<evidence type="ECO:0000256" key="1">
    <source>
        <dbReference type="SAM" id="MobiDB-lite"/>
    </source>
</evidence>
<feature type="compositionally biased region" description="Polar residues" evidence="1">
    <location>
        <begin position="256"/>
        <end position="294"/>
    </location>
</feature>
<feature type="compositionally biased region" description="Polar residues" evidence="1">
    <location>
        <begin position="1253"/>
        <end position="1270"/>
    </location>
</feature>
<feature type="compositionally biased region" description="Polar residues" evidence="1">
    <location>
        <begin position="978"/>
        <end position="989"/>
    </location>
</feature>
<feature type="compositionally biased region" description="Basic residues" evidence="1">
    <location>
        <begin position="1271"/>
        <end position="1283"/>
    </location>
</feature>
<feature type="compositionally biased region" description="Low complexity" evidence="1">
    <location>
        <begin position="1"/>
        <end position="13"/>
    </location>
</feature>
<sequence>MSTSSSSPTSTPSRDSRRRKHHPQGSQRKTLVRNSSLFGSIKNFVAAPFSRLFTGSTEEFDDERDFSGKRRRAAPQSRDDFETVEDGPAPPKRLRVASPSLSPPPSNRGSNGGYLDPPSSAFRQNSPYYNKPSRSASITIPSTTLSDSNTRSTISPLRHQLSTGMKIDPRPMANTYNRNTSRDSPMASVPLAGATDRNVPHVQPNERPRDLSMPPLSGRPSFIMRSSMTPQPQRDVSEPPPMTSLGSYPVFVRPPTQVNEQRQKSATPTLGSLVDSQRQAQGSQTGPSARQRSSMLFGRQGQESQQSNMLQELDFYRTPLVPTRQRAKALRNGGHATDITDMFSRKQSLVLMGDDNRPKLGRRGLKKEKETENNESKPYAGTTGLKKRLAKHKQDEEEVLRKSHDGDASLDDSMMSDKPSAAEEKAREIPQPQPPPAGKDFFSLATSSATSSAPQTSSLRVGRASRSHISRPSRPSKPNFSAAFDEDEDVSEESRKELAALEEAAKKVPVFQVPAGFSFAKDVRDNSFYPINLTEGDLLYFQTKPVEVDSTNAKEPPVSSLPFSLTSSASGTGTKTSEPSSIPPMSAAEPPRPASPPRNVPEMSFKPSTANVPSTSTPEPNSDGKVPNFFASSKFLSNENTPTPSFGVASPTPNPQPGSGSASPFTLPPPSTFAAPPASHSPGLVSAAVPPKEADAPLWQKTDDGLSSSFAGTNGNAPTMFSFTPQTGNSPLGAPAVSDKQQEDASLSAPFSFGKPSADEPRPPSTGIPFSLTPSAPTAGLSTGQPGPSLLLGGPSPSSTSIFSNKTESAPSGAGSLFSTSNTVAPVASTPSSLFGAPKATEVEASKPASLTSAPSPFSFGQKSEQSSSPFTTAEKPKLDLFGQSSVAQGSAPSSSTSTSSPFSFAPTSTSDAPKPAFGFGAQGSATADTASTRPKPFSFGGGATTPPVTNEAAKPFSFGNTPAATPPAETSKPFSFGNATNSTTTSTDPAKPFPFGSATNPSGSTGSSAGFSFGGGSATPTPGAFGESKPGFSFGTSRPVTPPPNPDQEVRMEESPTRDLQKPAEPRPSLSGFGFGSSTSSPFGQPSAGQTPSGSTSSPFSFGASSNTGNGFGMKPEEAKPPFGFGQAQPNSATSTSSPFSFGAAKTDNEPPRPSTTGSFSFAPSPSTANPPFAFGASSNTTSNAFGGQQTGSAPSSPSTFSQTPAFAAAGSNPFSFGSQPASPATPSTTLPGSGFGAPAGGFGASQPSGGNTLFTMGSSSPSTANQQGRRIKGLPKRGGKR</sequence>
<evidence type="ECO:0000313" key="2">
    <source>
        <dbReference type="EMBL" id="KAL0577894.1"/>
    </source>
</evidence>
<name>A0ABR3FR24_9AGAR</name>
<feature type="compositionally biased region" description="Low complexity" evidence="1">
    <location>
        <begin position="556"/>
        <end position="589"/>
    </location>
</feature>
<keyword evidence="3" id="KW-1185">Reference proteome</keyword>
<feature type="region of interest" description="Disordered" evidence="1">
    <location>
        <begin position="52"/>
        <end position="308"/>
    </location>
</feature>
<feature type="region of interest" description="Disordered" evidence="1">
    <location>
        <begin position="549"/>
        <end position="1283"/>
    </location>
</feature>
<feature type="region of interest" description="Disordered" evidence="1">
    <location>
        <begin position="349"/>
        <end position="496"/>
    </location>
</feature>
<feature type="compositionally biased region" description="Low complexity" evidence="1">
    <location>
        <begin position="672"/>
        <end position="682"/>
    </location>
</feature>
<feature type="compositionally biased region" description="Pro residues" evidence="1">
    <location>
        <begin position="590"/>
        <end position="599"/>
    </location>
</feature>
<dbReference type="Proteomes" id="UP001465976">
    <property type="component" value="Unassembled WGS sequence"/>
</dbReference>
<feature type="compositionally biased region" description="Polar residues" evidence="1">
    <location>
        <begin position="817"/>
        <end position="833"/>
    </location>
</feature>
<feature type="compositionally biased region" description="Polar residues" evidence="1">
    <location>
        <begin position="606"/>
        <end position="620"/>
    </location>
</feature>